<gene>
    <name evidence="4" type="ORF">GFSPODELE1_LOCUS6734</name>
</gene>
<dbReference type="PANTHER" id="PTHR10366">
    <property type="entry name" value="NAD DEPENDENT EPIMERASE/DEHYDRATASE"/>
    <property type="match status" value="1"/>
</dbReference>
<dbReference type="Pfam" id="PF01370">
    <property type="entry name" value="Epimerase"/>
    <property type="match status" value="1"/>
</dbReference>
<evidence type="ECO:0000313" key="4">
    <source>
        <dbReference type="EMBL" id="CAL1708192.1"/>
    </source>
</evidence>
<dbReference type="Gene3D" id="3.40.50.720">
    <property type="entry name" value="NAD(P)-binding Rossmann-like Domain"/>
    <property type="match status" value="1"/>
</dbReference>
<dbReference type="InterPro" id="IPR050425">
    <property type="entry name" value="NAD(P)_dehydrat-like"/>
</dbReference>
<dbReference type="SUPFAM" id="SSF51735">
    <property type="entry name" value="NAD(P)-binding Rossmann-fold domains"/>
    <property type="match status" value="1"/>
</dbReference>
<feature type="domain" description="NAD-dependent epimerase/dehydratase" evidence="3">
    <location>
        <begin position="9"/>
        <end position="275"/>
    </location>
</feature>
<reference evidence="5" key="1">
    <citation type="submission" date="2024-04" db="EMBL/GenBank/DDBJ databases">
        <authorList>
            <person name="Shaw F."/>
            <person name="Minotto A."/>
        </authorList>
    </citation>
    <scope>NUCLEOTIDE SEQUENCE [LARGE SCALE GENOMIC DNA]</scope>
</reference>
<keyword evidence="5" id="KW-1185">Reference proteome</keyword>
<dbReference type="InterPro" id="IPR001509">
    <property type="entry name" value="Epimerase_deHydtase"/>
</dbReference>
<keyword evidence="1" id="KW-0560">Oxidoreductase</keyword>
<organism evidence="4 5">
    <name type="scientific">Somion occarium</name>
    <dbReference type="NCBI Taxonomy" id="3059160"/>
    <lineage>
        <taxon>Eukaryota</taxon>
        <taxon>Fungi</taxon>
        <taxon>Dikarya</taxon>
        <taxon>Basidiomycota</taxon>
        <taxon>Agaricomycotina</taxon>
        <taxon>Agaricomycetes</taxon>
        <taxon>Polyporales</taxon>
        <taxon>Cerrenaceae</taxon>
        <taxon>Somion</taxon>
    </lineage>
</organism>
<evidence type="ECO:0000256" key="2">
    <source>
        <dbReference type="ARBA" id="ARBA00023445"/>
    </source>
</evidence>
<accession>A0ABP1DN87</accession>
<comment type="similarity">
    <text evidence="2">Belongs to the NAD(P)-dependent epimerase/dehydratase family. Dihydroflavonol-4-reductase subfamily.</text>
</comment>
<dbReference type="Proteomes" id="UP001497453">
    <property type="component" value="Chromosome 4"/>
</dbReference>
<sequence>MPTATSGKILVTGANGFVAVWVIKDLLENGYSVRGTVRSEARGAHVQHLFASYGDKFELVIVEDITKEGAFDEAVKGIDAIEHVASPVSLAANDPNELIKPAVEGTRSILRSALRYGSQVKRVAITSSFAAVGEVGVVPDGGIHTDAHWNNKSVREVETKGAAADQVEKYCASKTLAERAAWAFYEEKKTELPFDIVTLIPPYVFGPWLHEAKDMSPIGIANLMFYDLVVNGKADKDTLVNDGVFWADVRDVARAHILALQVEQAGGKRLIINAGPFKWQDFVNAARRVSSKIPPGNESYNAATAKHPAMLDTSKTQVILPQLTYHTFDECAAATLDCLENAGWWTRRV</sequence>
<evidence type="ECO:0000259" key="3">
    <source>
        <dbReference type="Pfam" id="PF01370"/>
    </source>
</evidence>
<dbReference type="EMBL" id="OZ037947">
    <property type="protein sequence ID" value="CAL1708192.1"/>
    <property type="molecule type" value="Genomic_DNA"/>
</dbReference>
<dbReference type="CDD" id="cd05227">
    <property type="entry name" value="AR_SDR_e"/>
    <property type="match status" value="1"/>
</dbReference>
<dbReference type="PANTHER" id="PTHR10366:SF564">
    <property type="entry name" value="STEROL-4-ALPHA-CARBOXYLATE 3-DEHYDROGENASE, DECARBOXYLATING"/>
    <property type="match status" value="1"/>
</dbReference>
<proteinExistence type="inferred from homology"/>
<evidence type="ECO:0000256" key="1">
    <source>
        <dbReference type="ARBA" id="ARBA00023002"/>
    </source>
</evidence>
<name>A0ABP1DN87_9APHY</name>
<protein>
    <recommendedName>
        <fullName evidence="3">NAD-dependent epimerase/dehydratase domain-containing protein</fullName>
    </recommendedName>
</protein>
<evidence type="ECO:0000313" key="5">
    <source>
        <dbReference type="Proteomes" id="UP001497453"/>
    </source>
</evidence>
<dbReference type="InterPro" id="IPR036291">
    <property type="entry name" value="NAD(P)-bd_dom_sf"/>
</dbReference>